<dbReference type="GO" id="GO:0004930">
    <property type="term" value="F:G protein-coupled receptor activity"/>
    <property type="evidence" value="ECO:0007669"/>
    <property type="project" value="UniProtKB-KW"/>
</dbReference>
<keyword evidence="7" id="KW-0807">Transducer</keyword>
<evidence type="ECO:0000259" key="9">
    <source>
        <dbReference type="PROSITE" id="PS50262"/>
    </source>
</evidence>
<gene>
    <name evidence="10" type="ORF">QVE165_LOCUS31322</name>
</gene>
<evidence type="ECO:0000256" key="6">
    <source>
        <dbReference type="ARBA" id="ARBA00023170"/>
    </source>
</evidence>
<keyword evidence="6" id="KW-0675">Receptor</keyword>
<keyword evidence="4" id="KW-0297">G-protein coupled receptor</keyword>
<name>A0A815DTF9_9BILA</name>
<dbReference type="Proteomes" id="UP000663832">
    <property type="component" value="Unassembled WGS sequence"/>
</dbReference>
<evidence type="ECO:0000313" key="10">
    <source>
        <dbReference type="EMBL" id="CAF1302437.1"/>
    </source>
</evidence>
<evidence type="ECO:0000256" key="8">
    <source>
        <dbReference type="SAM" id="Phobius"/>
    </source>
</evidence>
<evidence type="ECO:0000256" key="2">
    <source>
        <dbReference type="ARBA" id="ARBA00022692"/>
    </source>
</evidence>
<dbReference type="SUPFAM" id="SSF81321">
    <property type="entry name" value="Family A G protein-coupled receptor-like"/>
    <property type="match status" value="1"/>
</dbReference>
<keyword evidence="3 8" id="KW-1133">Transmembrane helix</keyword>
<dbReference type="AlphaFoldDB" id="A0A815DTF9"/>
<feature type="domain" description="G-protein coupled receptors family 1 profile" evidence="9">
    <location>
        <begin position="48"/>
        <end position="360"/>
    </location>
</feature>
<dbReference type="PROSITE" id="PS50262">
    <property type="entry name" value="G_PROTEIN_RECEP_F1_2"/>
    <property type="match status" value="1"/>
</dbReference>
<evidence type="ECO:0000256" key="1">
    <source>
        <dbReference type="ARBA" id="ARBA00004141"/>
    </source>
</evidence>
<evidence type="ECO:0000256" key="3">
    <source>
        <dbReference type="ARBA" id="ARBA00022989"/>
    </source>
</evidence>
<protein>
    <recommendedName>
        <fullName evidence="9">G-protein coupled receptors family 1 profile domain-containing protein</fullName>
    </recommendedName>
</protein>
<evidence type="ECO:0000313" key="11">
    <source>
        <dbReference type="Proteomes" id="UP000663832"/>
    </source>
</evidence>
<dbReference type="Pfam" id="PF00001">
    <property type="entry name" value="7tm_1"/>
    <property type="match status" value="1"/>
</dbReference>
<evidence type="ECO:0000256" key="5">
    <source>
        <dbReference type="ARBA" id="ARBA00023136"/>
    </source>
</evidence>
<proteinExistence type="predicted"/>
<dbReference type="Gene3D" id="1.20.1070.10">
    <property type="entry name" value="Rhodopsin 7-helix transmembrane proteins"/>
    <property type="match status" value="1"/>
</dbReference>
<feature type="transmembrane region" description="Helical" evidence="8">
    <location>
        <begin position="154"/>
        <end position="176"/>
    </location>
</feature>
<comment type="caution">
    <text evidence="10">The sequence shown here is derived from an EMBL/GenBank/DDBJ whole genome shotgun (WGS) entry which is preliminary data.</text>
</comment>
<evidence type="ECO:0000256" key="4">
    <source>
        <dbReference type="ARBA" id="ARBA00023040"/>
    </source>
</evidence>
<feature type="transmembrane region" description="Helical" evidence="8">
    <location>
        <begin position="288"/>
        <end position="309"/>
    </location>
</feature>
<dbReference type="PANTHER" id="PTHR24243">
    <property type="entry name" value="G-PROTEIN COUPLED RECEPTOR"/>
    <property type="match status" value="1"/>
</dbReference>
<dbReference type="GO" id="GO:0005886">
    <property type="term" value="C:plasma membrane"/>
    <property type="evidence" value="ECO:0007669"/>
    <property type="project" value="TreeGrafter"/>
</dbReference>
<organism evidence="10 11">
    <name type="scientific">Adineta steineri</name>
    <dbReference type="NCBI Taxonomy" id="433720"/>
    <lineage>
        <taxon>Eukaryota</taxon>
        <taxon>Metazoa</taxon>
        <taxon>Spiralia</taxon>
        <taxon>Gnathifera</taxon>
        <taxon>Rotifera</taxon>
        <taxon>Eurotatoria</taxon>
        <taxon>Bdelloidea</taxon>
        <taxon>Adinetida</taxon>
        <taxon>Adinetidae</taxon>
        <taxon>Adineta</taxon>
    </lineage>
</organism>
<feature type="transmembrane region" description="Helical" evidence="8">
    <location>
        <begin position="69"/>
        <end position="87"/>
    </location>
</feature>
<comment type="subcellular location">
    <subcellularLocation>
        <location evidence="1">Membrane</location>
        <topology evidence="1">Multi-pass membrane protein</topology>
    </subcellularLocation>
</comment>
<feature type="transmembrane region" description="Helical" evidence="8">
    <location>
        <begin position="206"/>
        <end position="226"/>
    </location>
</feature>
<dbReference type="InterPro" id="IPR017452">
    <property type="entry name" value="GPCR_Rhodpsn_7TM"/>
</dbReference>
<feature type="transmembrane region" description="Helical" evidence="8">
    <location>
        <begin position="112"/>
        <end position="133"/>
    </location>
</feature>
<dbReference type="EMBL" id="CAJNOM010000267">
    <property type="protein sequence ID" value="CAF1302437.1"/>
    <property type="molecule type" value="Genomic_DNA"/>
</dbReference>
<keyword evidence="5 8" id="KW-0472">Membrane</keyword>
<evidence type="ECO:0000256" key="7">
    <source>
        <dbReference type="ARBA" id="ARBA00023224"/>
    </source>
</evidence>
<keyword evidence="2 8" id="KW-0812">Transmembrane</keyword>
<feature type="transmembrane region" description="Helical" evidence="8">
    <location>
        <begin position="37"/>
        <end position="57"/>
    </location>
</feature>
<reference evidence="10" key="1">
    <citation type="submission" date="2021-02" db="EMBL/GenBank/DDBJ databases">
        <authorList>
            <person name="Nowell W R."/>
        </authorList>
    </citation>
    <scope>NUCLEOTIDE SEQUENCE</scope>
</reference>
<dbReference type="InterPro" id="IPR000276">
    <property type="entry name" value="GPCR_Rhodpsn"/>
</dbReference>
<accession>A0A815DTF9</accession>
<sequence length="428" mass="48705">MNITHNSSLLTTKANCSLQERVYSSDYLFFKFLNSNYLRILIGPGIFLNTLCVIVLSRPRLSNKSTTIFFLRFLAIFDILAITLKYVRVELNYQSSIRENDMFIMTTPLCKGLYVCMGASISITMWTIVLMSVDKAIAVSYPLKSSIWLTQKRVSYICYLTSLILLLANLSFISFAEQGRTRHNKLFCGLNQDKNPLIFDSITASILPMTLTTAANIIIAVTLHYVSRNTFNWPSKKGKSDINRSELDITKSKRSPSPYPNQTSLAAPLTNDTSLASKRRTSAQVTRMLFAVTLSLILFNLPNSVIYLFSKRINAKGLFTGRDCLTISNYEIKLYQIDFMLSVIQDILSDLPHIVNFFLYCLAGKKFRSIILDEVQHFLVGIHLIKRKQKRYVQANHIISTDSGNTTRLNRSHRHGSLTRSLVQLQQL</sequence>
<dbReference type="OrthoDB" id="9990906at2759"/>
<dbReference type="PANTHER" id="PTHR24243:SF230">
    <property type="entry name" value="G-PROTEIN COUPLED RECEPTORS FAMILY 1 PROFILE DOMAIN-CONTAINING PROTEIN"/>
    <property type="match status" value="1"/>
</dbReference>
<keyword evidence="11" id="KW-1185">Reference proteome</keyword>